<dbReference type="Gene3D" id="2.170.130.10">
    <property type="entry name" value="TonB-dependent receptor, plug domain"/>
    <property type="match status" value="1"/>
</dbReference>
<dbReference type="InterPro" id="IPR036942">
    <property type="entry name" value="Beta-barrel_TonB_sf"/>
</dbReference>
<keyword evidence="6 16" id="KW-0732">Signal</keyword>
<dbReference type="Proteomes" id="UP000187251">
    <property type="component" value="Unassembled WGS sequence"/>
</dbReference>
<dbReference type="Gene3D" id="2.40.170.20">
    <property type="entry name" value="TonB-dependent receptor, beta-barrel domain"/>
    <property type="match status" value="1"/>
</dbReference>
<evidence type="ECO:0000259" key="17">
    <source>
        <dbReference type="Pfam" id="PF00593"/>
    </source>
</evidence>
<dbReference type="InterPro" id="IPR037066">
    <property type="entry name" value="Plug_dom_sf"/>
</dbReference>
<gene>
    <name evidence="19" type="ORF">BIZ92_20985</name>
</gene>
<feature type="short sequence motif" description="TonB box" evidence="13">
    <location>
        <begin position="48"/>
        <end position="54"/>
    </location>
</feature>
<keyword evidence="11 12" id="KW-0998">Cell outer membrane</keyword>
<feature type="domain" description="TonB-dependent receptor-like beta-barrel" evidence="17">
    <location>
        <begin position="237"/>
        <end position="646"/>
    </location>
</feature>
<evidence type="ECO:0000256" key="9">
    <source>
        <dbReference type="ARBA" id="ARBA00023136"/>
    </source>
</evidence>
<proteinExistence type="inferred from homology"/>
<dbReference type="InterPro" id="IPR010916">
    <property type="entry name" value="TonB_box_CS"/>
</dbReference>
<dbReference type="PANTHER" id="PTHR30069">
    <property type="entry name" value="TONB-DEPENDENT OUTER MEMBRANE RECEPTOR"/>
    <property type="match status" value="1"/>
</dbReference>
<evidence type="ECO:0000256" key="6">
    <source>
        <dbReference type="ARBA" id="ARBA00022729"/>
    </source>
</evidence>
<dbReference type="InterPro" id="IPR010917">
    <property type="entry name" value="TonB_rcpt_CS"/>
</dbReference>
<feature type="chain" id="PRO_5013385755" evidence="16">
    <location>
        <begin position="36"/>
        <end position="673"/>
    </location>
</feature>
<evidence type="ECO:0000256" key="4">
    <source>
        <dbReference type="ARBA" id="ARBA00022452"/>
    </source>
</evidence>
<dbReference type="GO" id="GO:0009279">
    <property type="term" value="C:cell outer membrane"/>
    <property type="evidence" value="ECO:0007669"/>
    <property type="project" value="UniProtKB-SubCell"/>
</dbReference>
<dbReference type="PROSITE" id="PS01156">
    <property type="entry name" value="TONB_DEPENDENT_REC_2"/>
    <property type="match status" value="1"/>
</dbReference>
<sequence>MSSNDLAARRAFGPRTRLAVALCATGLAAGHPAWAQSAASADPKTLDTVVVTASGYEQQIQDAPASISVITRQDLEKKFYRDVTDALVEVPGVVVTGGGDRQDISLRGMGPKYTLILIDGKRQNSRETRTNSDSSGVEGGWTPPISAIERIEVVRGPMSSLYGSDAMGGVINIITRKVPNEWGGEIRMDTTIQESSKSGDIYQGNFYLAGPIKNDLLGLQIYGQATQRDEDRIIDGYRKRNATNITAKLALTPNRDHDIVLEATSSRQKYENTLGKTVAPLAPGVACPRNGCPASSETDYRSNKWALSHTGRWGWAVSDSYVQQEEFDNRSRQMKIKNLDLQTSWTLPLGSHMLTLGGTYLTQRLTDQTGNQLAGGPSKVERYQWALFAEDEWRLAESFALTGGLRMDQDENFGSHFSPRLYGVWHMAERWTLKGGVSTGFRAPDLRQTVAGWGQVSRGGNMYGNPDLTPEKSVTQELGLLYDDGEGLNAGLTLFNNNFKDKITRVACPLSQCTDGPNQFGSNPTTYMNVDKAVSRGVEANLKLPLGRDWSLTSSYTFTKSEQKSGQYQGQPLNQLPKHLFTTTVNWQASDALEAWARLNYRGKESQPITGPSSSSLVAPSYTFVDLGGSYAVNKKVSVYAGIYNLFDKQVGYDDYGYVEDGRRYWLGVGVKF</sequence>
<dbReference type="Pfam" id="PF07715">
    <property type="entry name" value="Plug"/>
    <property type="match status" value="1"/>
</dbReference>
<evidence type="ECO:0000256" key="15">
    <source>
        <dbReference type="RuleBase" id="RU003357"/>
    </source>
</evidence>
<keyword evidence="5 12" id="KW-0812">Transmembrane</keyword>
<evidence type="ECO:0000256" key="7">
    <source>
        <dbReference type="ARBA" id="ARBA00023065"/>
    </source>
</evidence>
<evidence type="ECO:0000256" key="11">
    <source>
        <dbReference type="ARBA" id="ARBA00023237"/>
    </source>
</evidence>
<feature type="short sequence motif" description="TonB C-terminal box" evidence="14">
    <location>
        <begin position="656"/>
        <end position="673"/>
    </location>
</feature>
<evidence type="ECO:0000256" key="13">
    <source>
        <dbReference type="PROSITE-ProRule" id="PRU10143"/>
    </source>
</evidence>
<dbReference type="PANTHER" id="PTHR30069:SF53">
    <property type="entry name" value="COLICIN I RECEPTOR-RELATED"/>
    <property type="match status" value="1"/>
</dbReference>
<keyword evidence="3 12" id="KW-0813">Transport</keyword>
<dbReference type="NCBIfam" id="NF010010">
    <property type="entry name" value="PRK13483.1"/>
    <property type="match status" value="1"/>
</dbReference>
<dbReference type="AlphaFoldDB" id="A0A1R1JXC3"/>
<feature type="signal peptide" evidence="16">
    <location>
        <begin position="1"/>
        <end position="35"/>
    </location>
</feature>
<dbReference type="EMBL" id="MJMN01000005">
    <property type="protein sequence ID" value="OMG90780.1"/>
    <property type="molecule type" value="Genomic_DNA"/>
</dbReference>
<evidence type="ECO:0000256" key="8">
    <source>
        <dbReference type="ARBA" id="ARBA00023077"/>
    </source>
</evidence>
<organism evidence="19 20">
    <name type="scientific">Alcaligenes xylosoxydans xylosoxydans</name>
    <name type="common">Achromobacter xylosoxidans</name>
    <dbReference type="NCBI Taxonomy" id="85698"/>
    <lineage>
        <taxon>Bacteria</taxon>
        <taxon>Pseudomonadati</taxon>
        <taxon>Pseudomonadota</taxon>
        <taxon>Betaproteobacteria</taxon>
        <taxon>Burkholderiales</taxon>
        <taxon>Alcaligenaceae</taxon>
        <taxon>Achromobacter</taxon>
    </lineage>
</organism>
<evidence type="ECO:0000256" key="12">
    <source>
        <dbReference type="PROSITE-ProRule" id="PRU01360"/>
    </source>
</evidence>
<dbReference type="InterPro" id="IPR000531">
    <property type="entry name" value="Beta-barrel_TonB"/>
</dbReference>
<dbReference type="CDD" id="cd01347">
    <property type="entry name" value="ligand_gated_channel"/>
    <property type="match status" value="1"/>
</dbReference>
<evidence type="ECO:0000256" key="2">
    <source>
        <dbReference type="ARBA" id="ARBA00009810"/>
    </source>
</evidence>
<evidence type="ECO:0000256" key="14">
    <source>
        <dbReference type="PROSITE-ProRule" id="PRU10144"/>
    </source>
</evidence>
<dbReference type="InterPro" id="IPR012910">
    <property type="entry name" value="Plug_dom"/>
</dbReference>
<evidence type="ECO:0000313" key="20">
    <source>
        <dbReference type="Proteomes" id="UP000187251"/>
    </source>
</evidence>
<dbReference type="RefSeq" id="WP_076410129.1">
    <property type="nucleotide sequence ID" value="NZ_AP028040.1"/>
</dbReference>
<evidence type="ECO:0000256" key="16">
    <source>
        <dbReference type="SAM" id="SignalP"/>
    </source>
</evidence>
<evidence type="ECO:0000256" key="1">
    <source>
        <dbReference type="ARBA" id="ARBA00004571"/>
    </source>
</evidence>
<keyword evidence="7" id="KW-0406">Ion transport</keyword>
<dbReference type="InterPro" id="IPR039426">
    <property type="entry name" value="TonB-dep_rcpt-like"/>
</dbReference>
<evidence type="ECO:0000256" key="5">
    <source>
        <dbReference type="ARBA" id="ARBA00022692"/>
    </source>
</evidence>
<accession>A0A1R1JXC3</accession>
<comment type="caution">
    <text evidence="19">The sequence shown here is derived from an EMBL/GenBank/DDBJ whole genome shotgun (WGS) entry which is preliminary data.</text>
</comment>
<dbReference type="Pfam" id="PF00593">
    <property type="entry name" value="TonB_dep_Rec_b-barrel"/>
    <property type="match status" value="1"/>
</dbReference>
<dbReference type="PROSITE" id="PS00430">
    <property type="entry name" value="TONB_DEPENDENT_REC_1"/>
    <property type="match status" value="1"/>
</dbReference>
<dbReference type="OrthoDB" id="183532at2"/>
<dbReference type="GO" id="GO:0044718">
    <property type="term" value="P:siderophore transmembrane transport"/>
    <property type="evidence" value="ECO:0007669"/>
    <property type="project" value="TreeGrafter"/>
</dbReference>
<protein>
    <submittedName>
        <fullName evidence="19">Outer membrane siderophore receptor</fullName>
    </submittedName>
</protein>
<name>A0A1R1JXC3_ALCXX</name>
<evidence type="ECO:0000259" key="18">
    <source>
        <dbReference type="Pfam" id="PF07715"/>
    </source>
</evidence>
<keyword evidence="9 12" id="KW-0472">Membrane</keyword>
<comment type="subcellular location">
    <subcellularLocation>
        <location evidence="1 12">Cell outer membrane</location>
        <topology evidence="1 12">Multi-pass membrane protein</topology>
    </subcellularLocation>
</comment>
<keyword evidence="4 12" id="KW-1134">Transmembrane beta strand</keyword>
<feature type="domain" description="TonB-dependent receptor plug" evidence="18">
    <location>
        <begin position="60"/>
        <end position="170"/>
    </location>
</feature>
<dbReference type="GO" id="GO:0015344">
    <property type="term" value="F:siderophore uptake transmembrane transporter activity"/>
    <property type="evidence" value="ECO:0007669"/>
    <property type="project" value="TreeGrafter"/>
</dbReference>
<keyword evidence="8 13" id="KW-0798">TonB box</keyword>
<keyword evidence="10 19" id="KW-0675">Receptor</keyword>
<dbReference type="SUPFAM" id="SSF56935">
    <property type="entry name" value="Porins"/>
    <property type="match status" value="1"/>
</dbReference>
<evidence type="ECO:0000256" key="10">
    <source>
        <dbReference type="ARBA" id="ARBA00023170"/>
    </source>
</evidence>
<comment type="similarity">
    <text evidence="2 12 15">Belongs to the TonB-dependent receptor family.</text>
</comment>
<evidence type="ECO:0000313" key="19">
    <source>
        <dbReference type="EMBL" id="OMG90780.1"/>
    </source>
</evidence>
<evidence type="ECO:0000256" key="3">
    <source>
        <dbReference type="ARBA" id="ARBA00022448"/>
    </source>
</evidence>
<reference evidence="19 20" key="1">
    <citation type="submission" date="2016-09" db="EMBL/GenBank/DDBJ databases">
        <title>Phylogenomics of Achromobacter.</title>
        <authorList>
            <person name="Jeukens J."/>
            <person name="Freschi L."/>
            <person name="Vincent A.T."/>
            <person name="Emond-Rheault J.-G."/>
            <person name="Kukavica-Ibrulj I."/>
            <person name="Charette S.J."/>
            <person name="Levesque R.C."/>
        </authorList>
    </citation>
    <scope>NUCLEOTIDE SEQUENCE [LARGE SCALE GENOMIC DNA]</scope>
    <source>
        <strain evidence="19 20">AUS488</strain>
    </source>
</reference>
<dbReference type="PROSITE" id="PS52016">
    <property type="entry name" value="TONB_DEPENDENT_REC_3"/>
    <property type="match status" value="1"/>
</dbReference>